<evidence type="ECO:0000313" key="3">
    <source>
        <dbReference type="EMBL" id="MFD1701971.1"/>
    </source>
</evidence>
<reference evidence="4" key="1">
    <citation type="journal article" date="2019" name="Int. J. Syst. Evol. Microbiol.">
        <title>The Global Catalogue of Microorganisms (GCM) 10K type strain sequencing project: providing services to taxonomists for standard genome sequencing and annotation.</title>
        <authorList>
            <consortium name="The Broad Institute Genomics Platform"/>
            <consortium name="The Broad Institute Genome Sequencing Center for Infectious Disease"/>
            <person name="Wu L."/>
            <person name="Ma J."/>
        </authorList>
    </citation>
    <scope>NUCLEOTIDE SEQUENCE [LARGE SCALE GENOMIC DNA]</scope>
    <source>
        <strain evidence="4">KCTC 23707</strain>
    </source>
</reference>
<feature type="transmembrane region" description="Helical" evidence="1">
    <location>
        <begin position="20"/>
        <end position="37"/>
    </location>
</feature>
<feature type="transmembrane region" description="Helical" evidence="1">
    <location>
        <begin position="80"/>
        <end position="106"/>
    </location>
</feature>
<accession>A0ABW4K393</accession>
<comment type="caution">
    <text evidence="3">The sequence shown here is derived from an EMBL/GenBank/DDBJ whole genome shotgun (WGS) entry which is preliminary data.</text>
</comment>
<dbReference type="RefSeq" id="WP_378796895.1">
    <property type="nucleotide sequence ID" value="NZ_JBHUER010000002.1"/>
</dbReference>
<keyword evidence="4" id="KW-1185">Reference proteome</keyword>
<dbReference type="PROSITE" id="PS50930">
    <property type="entry name" value="HTH_LYTTR"/>
    <property type="match status" value="1"/>
</dbReference>
<gene>
    <name evidence="3" type="ORF">ACFSCV_03035</name>
</gene>
<sequence length="283" mass="29906">MRDFANFQAEPWLRQRVGELGVALGLGLVFAYIGPFTTDEPDFLSKLGYWTGLLACWFIVAALVEQALRNIDAYRSAGVWIRRICLVAVASAPMLAVVAPATTALVGWEASVPELIEMYGQIALICLGVVILSDGILGAPRTAVAGYDGGAGGTMRALPPPAVAGGDATVAAPPAASTLLARLPPDLRGPIVCLEMEDHYVRVHTSRGSSLVLMRLGDAMRELGPTPGAQAHRSWWVAAAAIESFERSGRAGRLTLSNGLTAPVSQRHLRAIAELAQDRASPS</sequence>
<evidence type="ECO:0000256" key="1">
    <source>
        <dbReference type="SAM" id="Phobius"/>
    </source>
</evidence>
<feature type="transmembrane region" description="Helical" evidence="1">
    <location>
        <begin position="118"/>
        <end position="137"/>
    </location>
</feature>
<dbReference type="InterPro" id="IPR007492">
    <property type="entry name" value="LytTR_DNA-bd_dom"/>
</dbReference>
<keyword evidence="1" id="KW-0472">Membrane</keyword>
<evidence type="ECO:0000259" key="2">
    <source>
        <dbReference type="PROSITE" id="PS50930"/>
    </source>
</evidence>
<keyword evidence="1" id="KW-0812">Transmembrane</keyword>
<name>A0ABW4K393_9HYPH</name>
<dbReference type="Gene3D" id="2.40.50.1020">
    <property type="entry name" value="LytTr DNA-binding domain"/>
    <property type="match status" value="1"/>
</dbReference>
<feature type="domain" description="HTH LytTR-type" evidence="2">
    <location>
        <begin position="194"/>
        <end position="278"/>
    </location>
</feature>
<evidence type="ECO:0000313" key="4">
    <source>
        <dbReference type="Proteomes" id="UP001597308"/>
    </source>
</evidence>
<keyword evidence="1" id="KW-1133">Transmembrane helix</keyword>
<feature type="transmembrane region" description="Helical" evidence="1">
    <location>
        <begin position="49"/>
        <end position="68"/>
    </location>
</feature>
<dbReference type="Proteomes" id="UP001597308">
    <property type="component" value="Unassembled WGS sequence"/>
</dbReference>
<protein>
    <submittedName>
        <fullName evidence="3">LytTR family DNA-binding domain-containing protein</fullName>
    </submittedName>
</protein>
<keyword evidence="3" id="KW-0238">DNA-binding</keyword>
<organism evidence="3 4">
    <name type="scientific">Methylopila henanensis</name>
    <dbReference type="NCBI Taxonomy" id="873516"/>
    <lineage>
        <taxon>Bacteria</taxon>
        <taxon>Pseudomonadati</taxon>
        <taxon>Pseudomonadota</taxon>
        <taxon>Alphaproteobacteria</taxon>
        <taxon>Hyphomicrobiales</taxon>
        <taxon>Methylopilaceae</taxon>
        <taxon>Methylopila</taxon>
    </lineage>
</organism>
<dbReference type="GO" id="GO:0003677">
    <property type="term" value="F:DNA binding"/>
    <property type="evidence" value="ECO:0007669"/>
    <property type="project" value="UniProtKB-KW"/>
</dbReference>
<dbReference type="EMBL" id="JBHUER010000002">
    <property type="protein sequence ID" value="MFD1701971.1"/>
    <property type="molecule type" value="Genomic_DNA"/>
</dbReference>
<dbReference type="SMART" id="SM00850">
    <property type="entry name" value="LytTR"/>
    <property type="match status" value="1"/>
</dbReference>
<dbReference type="Pfam" id="PF04397">
    <property type="entry name" value="LytTR"/>
    <property type="match status" value="1"/>
</dbReference>
<proteinExistence type="predicted"/>